<gene>
    <name evidence="1" type="ORF">9S1_3</name>
</gene>
<proteinExistence type="predicted"/>
<dbReference type="EMBL" id="MF417901">
    <property type="protein sequence ID" value="ASN70062.1"/>
    <property type="molecule type" value="Genomic_DNA"/>
</dbReference>
<sequence>MKVYEYQKLLGILYREDYKEDPIIAKILIESGWAVKRLLDTGAIKPFDDYEEVKELIMNETKWRDKNGNYRKVLPL</sequence>
<reference evidence="1" key="1">
    <citation type="submission" date="2017-06" db="EMBL/GenBank/DDBJ databases">
        <title>Novel phages from South African skin metaviromes.</title>
        <authorList>
            <person name="van Zyl L.J."/>
            <person name="Abrahams Y."/>
            <person name="Stander E.A."/>
            <person name="Kirby B.M."/>
            <person name="Clavaud C."/>
            <person name="Farcet C."/>
            <person name="Breton L."/>
            <person name="Trindade M.I."/>
        </authorList>
    </citation>
    <scope>NUCLEOTIDE SEQUENCE</scope>
</reference>
<accession>A0A2H4J4C5</accession>
<evidence type="ECO:0000313" key="1">
    <source>
        <dbReference type="EMBL" id="ASN70062.1"/>
    </source>
</evidence>
<protein>
    <submittedName>
        <fullName evidence="1">Uncharacterized protein</fullName>
    </submittedName>
</protein>
<organism evidence="1">
    <name type="scientific">uncultured Caudovirales phage</name>
    <dbReference type="NCBI Taxonomy" id="2100421"/>
    <lineage>
        <taxon>Viruses</taxon>
        <taxon>Duplodnaviria</taxon>
        <taxon>Heunggongvirae</taxon>
        <taxon>Uroviricota</taxon>
        <taxon>Caudoviricetes</taxon>
        <taxon>Peduoviridae</taxon>
        <taxon>Maltschvirus</taxon>
        <taxon>Maltschvirus maltsch</taxon>
    </lineage>
</organism>
<name>A0A2H4J4C5_9CAUD</name>